<keyword evidence="1" id="KW-0812">Transmembrane</keyword>
<reference evidence="2 3" key="1">
    <citation type="submission" date="2023-05" db="EMBL/GenBank/DDBJ databases">
        <title>YMD87, complete Genome.</title>
        <authorList>
            <person name="Zhang J."/>
            <person name="Xu X."/>
        </authorList>
    </citation>
    <scope>NUCLEOTIDE SEQUENCE [LARGE SCALE GENOMIC DNA]</scope>
    <source>
        <strain evidence="2 3">YMD87</strain>
    </source>
</reference>
<dbReference type="Proteomes" id="UP001241605">
    <property type="component" value="Chromosome"/>
</dbReference>
<dbReference type="RefSeq" id="WP_282300816.1">
    <property type="nucleotide sequence ID" value="NZ_CP124616.1"/>
</dbReference>
<organism evidence="2 3">
    <name type="scientific">Tropicibacter oceani</name>
    <dbReference type="NCBI Taxonomy" id="3058420"/>
    <lineage>
        <taxon>Bacteria</taxon>
        <taxon>Pseudomonadati</taxon>
        <taxon>Pseudomonadota</taxon>
        <taxon>Alphaproteobacteria</taxon>
        <taxon>Rhodobacterales</taxon>
        <taxon>Roseobacteraceae</taxon>
        <taxon>Tropicibacter</taxon>
    </lineage>
</organism>
<keyword evidence="3" id="KW-1185">Reference proteome</keyword>
<evidence type="ECO:0000313" key="2">
    <source>
        <dbReference type="EMBL" id="WGW04185.1"/>
    </source>
</evidence>
<keyword evidence="1" id="KW-1133">Transmembrane helix</keyword>
<accession>A0ABY8QHU5</accession>
<protein>
    <submittedName>
        <fullName evidence="2">DUF3137 domain-containing protein</fullName>
    </submittedName>
</protein>
<proteinExistence type="predicted"/>
<gene>
    <name evidence="2" type="ORF">QF118_01220</name>
</gene>
<name>A0ABY8QHU5_9RHOB</name>
<feature type="transmembrane region" description="Helical" evidence="1">
    <location>
        <begin position="67"/>
        <end position="85"/>
    </location>
</feature>
<feature type="transmembrane region" description="Helical" evidence="1">
    <location>
        <begin position="42"/>
        <end position="61"/>
    </location>
</feature>
<evidence type="ECO:0000256" key="1">
    <source>
        <dbReference type="SAM" id="Phobius"/>
    </source>
</evidence>
<dbReference type="Pfam" id="PF11335">
    <property type="entry name" value="DUF3137"/>
    <property type="match status" value="1"/>
</dbReference>
<evidence type="ECO:0000313" key="3">
    <source>
        <dbReference type="Proteomes" id="UP001241605"/>
    </source>
</evidence>
<sequence>MDFKETQPIETGFAPVFASKIAPHMGGLEDQRKTLQGKGARMFKIALGLGAVLGGGVIAYTGASAGGILGGIAVFVLFLIGGAIARGSQSARYTGALSDLVMPVVCDFLGDTQYDPRPGQMFQPEALSTMGLVDLHDQGNYEDRISGTYRGLGFELAETRLTQEVKEAQGKTSTKEVFDGLLIRIGLPMHATTDILVTRNMGQVGGAVLGFLAGDTGRGMPEVDTGHPPFDAAYALHAKDPQAALTLMKPPLLQALMDVGAQESETGAEGFRAAFEGSNLWLALPRSARFMEFGSIDAEAGAVAEELHGVFADMALIRRVIDRLLDD</sequence>
<dbReference type="InterPro" id="IPR021484">
    <property type="entry name" value="DUF3137"/>
</dbReference>
<keyword evidence="1" id="KW-0472">Membrane</keyword>
<dbReference type="EMBL" id="CP124616">
    <property type="protein sequence ID" value="WGW04185.1"/>
    <property type="molecule type" value="Genomic_DNA"/>
</dbReference>